<dbReference type="PANTHER" id="PTHR45674:SF4">
    <property type="entry name" value="DNA LIGASE 1"/>
    <property type="match status" value="1"/>
</dbReference>
<dbReference type="RefSeq" id="WP_172455613.1">
    <property type="nucleotide sequence ID" value="NZ_CP016808.1"/>
</dbReference>
<dbReference type="GO" id="GO:0003910">
    <property type="term" value="F:DNA ligase (ATP) activity"/>
    <property type="evidence" value="ECO:0007669"/>
    <property type="project" value="InterPro"/>
</dbReference>
<accession>A0A1B2DNI0</accession>
<dbReference type="AlphaFoldDB" id="A0A1B2DNI0"/>
<protein>
    <recommendedName>
        <fullName evidence="3">ATP-dependent DNA ligase family profile domain-containing protein</fullName>
    </recommendedName>
</protein>
<dbReference type="Gene3D" id="3.30.470.30">
    <property type="entry name" value="DNA ligase/mRNA capping enzyme"/>
    <property type="match status" value="1"/>
</dbReference>
<sequence>MFKRPMLMTAYDQPFDNEHFLFEPLIDGQRLLLSFINRKARLFTKHGYEVTRQYPELLKLPLSRPVDVVLDGELAYMNPDTRRLEFAPLIDRYKMTKEARIREGAIKWPVRYYVFDLLYYDGVDLRSKPLLERKKLLQALLEDNGFFMKLPYVTGCGTQLWGRIAAYELEGMAGKRSESQYLAGRSAHWLKMTNAAYSRIHMDANTVLHGSD</sequence>
<gene>
    <name evidence="4" type="ORF">BBD42_24290</name>
</gene>
<dbReference type="GO" id="GO:0006310">
    <property type="term" value="P:DNA recombination"/>
    <property type="evidence" value="ECO:0007669"/>
    <property type="project" value="InterPro"/>
</dbReference>
<dbReference type="InterPro" id="IPR050191">
    <property type="entry name" value="ATP-dep_DNA_ligase"/>
</dbReference>
<feature type="domain" description="ATP-dependent DNA ligase family profile" evidence="3">
    <location>
        <begin position="103"/>
        <end position="143"/>
    </location>
</feature>
<dbReference type="PANTHER" id="PTHR45674">
    <property type="entry name" value="DNA LIGASE 1/3 FAMILY MEMBER"/>
    <property type="match status" value="1"/>
</dbReference>
<proteinExistence type="inferred from homology"/>
<name>A0A1B2DNI0_9BACL</name>
<dbReference type="EMBL" id="CP016808">
    <property type="protein sequence ID" value="ANY69251.1"/>
    <property type="molecule type" value="Genomic_DNA"/>
</dbReference>
<comment type="similarity">
    <text evidence="1">Belongs to the ATP-dependent DNA ligase family.</text>
</comment>
<organism evidence="4">
    <name type="scientific">Paenibacillus sp. BIHB 4019</name>
    <dbReference type="NCBI Taxonomy" id="1870819"/>
    <lineage>
        <taxon>Bacteria</taxon>
        <taxon>Bacillati</taxon>
        <taxon>Bacillota</taxon>
        <taxon>Bacilli</taxon>
        <taxon>Bacillales</taxon>
        <taxon>Paenibacillaceae</taxon>
        <taxon>Paenibacillus</taxon>
    </lineage>
</organism>
<evidence type="ECO:0000256" key="2">
    <source>
        <dbReference type="ARBA" id="ARBA00022598"/>
    </source>
</evidence>
<dbReference type="GO" id="GO:0006281">
    <property type="term" value="P:DNA repair"/>
    <property type="evidence" value="ECO:0007669"/>
    <property type="project" value="InterPro"/>
</dbReference>
<dbReference type="SUPFAM" id="SSF56091">
    <property type="entry name" value="DNA ligase/mRNA capping enzyme, catalytic domain"/>
    <property type="match status" value="1"/>
</dbReference>
<evidence type="ECO:0000313" key="4">
    <source>
        <dbReference type="EMBL" id="ANY69251.1"/>
    </source>
</evidence>
<keyword evidence="2" id="KW-0436">Ligase</keyword>
<evidence type="ECO:0000256" key="1">
    <source>
        <dbReference type="ARBA" id="ARBA00007572"/>
    </source>
</evidence>
<reference evidence="4" key="1">
    <citation type="submission" date="2016-08" db="EMBL/GenBank/DDBJ databases">
        <title>Complete Genome Seqeunce of Paenibacillus sp. BIHB 4019 from tea rhizoplane.</title>
        <authorList>
            <person name="Thakur R."/>
            <person name="Swarnkar M.K."/>
            <person name="Gulati A."/>
        </authorList>
    </citation>
    <scope>NUCLEOTIDE SEQUENCE [LARGE SCALE GENOMIC DNA]</scope>
    <source>
        <strain evidence="4">BIHB4019</strain>
    </source>
</reference>
<dbReference type="PROSITE" id="PS50160">
    <property type="entry name" value="DNA_LIGASE_A3"/>
    <property type="match status" value="1"/>
</dbReference>
<evidence type="ECO:0000259" key="3">
    <source>
        <dbReference type="PROSITE" id="PS50160"/>
    </source>
</evidence>
<dbReference type="InterPro" id="IPR012310">
    <property type="entry name" value="DNA_ligase_ATP-dep_cent"/>
</dbReference>
<dbReference type="Pfam" id="PF01068">
    <property type="entry name" value="DNA_ligase_A_M"/>
    <property type="match status" value="1"/>
</dbReference>
<dbReference type="GO" id="GO:0005524">
    <property type="term" value="F:ATP binding"/>
    <property type="evidence" value="ECO:0007669"/>
    <property type="project" value="InterPro"/>
</dbReference>
<dbReference type="Gene3D" id="3.30.1490.70">
    <property type="match status" value="1"/>
</dbReference>